<evidence type="ECO:0000256" key="9">
    <source>
        <dbReference type="RuleBase" id="RU363032"/>
    </source>
</evidence>
<reference evidence="13" key="2">
    <citation type="submission" date="2023-07" db="EMBL/GenBank/DDBJ databases">
        <title>Yangia mangrovi SAOS 153D genome.</title>
        <authorList>
            <person name="Verma A."/>
            <person name="Pal Y."/>
            <person name="Sundharam S."/>
            <person name="Bisht B."/>
            <person name="Srinivasan K."/>
        </authorList>
    </citation>
    <scope>NUCLEOTIDE SEQUENCE [LARGE SCALE GENOMIC DNA]</scope>
    <source>
        <strain evidence="13">SAOS 153D</strain>
    </source>
</reference>
<accession>A0A2A3JZW3</accession>
<dbReference type="GO" id="GO:0015031">
    <property type="term" value="P:protein transport"/>
    <property type="evidence" value="ECO:0007669"/>
    <property type="project" value="UniProtKB-KW"/>
</dbReference>
<dbReference type="AlphaFoldDB" id="A0A2A3JZW3"/>
<keyword evidence="3" id="KW-1003">Cell membrane</keyword>
<dbReference type="CDD" id="cd06261">
    <property type="entry name" value="TM_PBP2"/>
    <property type="match status" value="1"/>
</dbReference>
<comment type="similarity">
    <text evidence="9">Belongs to the binding-protein-dependent transport system permease family.</text>
</comment>
<dbReference type="PANTHER" id="PTHR43386:SF1">
    <property type="entry name" value="D,D-DIPEPTIDE TRANSPORT SYSTEM PERMEASE PROTEIN DDPC-RELATED"/>
    <property type="match status" value="1"/>
</dbReference>
<evidence type="ECO:0000313" key="12">
    <source>
        <dbReference type="EMBL" id="PBD20735.1"/>
    </source>
</evidence>
<dbReference type="Proteomes" id="UP000217448">
    <property type="component" value="Unassembled WGS sequence"/>
</dbReference>
<dbReference type="OrthoDB" id="9766870at2"/>
<keyword evidence="13" id="KW-1185">Reference proteome</keyword>
<organism evidence="12">
    <name type="scientific">Alloyangia mangrovi</name>
    <dbReference type="NCBI Taxonomy" id="1779329"/>
    <lineage>
        <taxon>Bacteria</taxon>
        <taxon>Pseudomonadati</taxon>
        <taxon>Pseudomonadota</taxon>
        <taxon>Alphaproteobacteria</taxon>
        <taxon>Rhodobacterales</taxon>
        <taxon>Roseobacteraceae</taxon>
        <taxon>Alloyangia</taxon>
    </lineage>
</organism>
<comment type="subcellular location">
    <subcellularLocation>
        <location evidence="1 9">Cell membrane</location>
        <topology evidence="1 9">Multi-pass membrane protein</topology>
    </subcellularLocation>
</comment>
<dbReference type="InterPro" id="IPR050366">
    <property type="entry name" value="BP-dependent_transpt_permease"/>
</dbReference>
<protein>
    <submittedName>
        <fullName evidence="12">ABC transporter permease</fullName>
    </submittedName>
</protein>
<keyword evidence="4 9" id="KW-0812">Transmembrane</keyword>
<evidence type="ECO:0000256" key="5">
    <source>
        <dbReference type="ARBA" id="ARBA00022856"/>
    </source>
</evidence>
<keyword evidence="2 9" id="KW-0813">Transport</keyword>
<dbReference type="EMBL" id="NTHN01000024">
    <property type="protein sequence ID" value="PBD20735.1"/>
    <property type="molecule type" value="Genomic_DNA"/>
</dbReference>
<evidence type="ECO:0000313" key="13">
    <source>
        <dbReference type="Proteomes" id="UP000217448"/>
    </source>
</evidence>
<keyword evidence="8 9" id="KW-0472">Membrane</keyword>
<evidence type="ECO:0000256" key="4">
    <source>
        <dbReference type="ARBA" id="ARBA00022692"/>
    </source>
</evidence>
<dbReference type="GO" id="GO:0055085">
    <property type="term" value="P:transmembrane transport"/>
    <property type="evidence" value="ECO:0007669"/>
    <property type="project" value="InterPro"/>
</dbReference>
<feature type="transmembrane region" description="Helical" evidence="9">
    <location>
        <begin position="106"/>
        <end position="130"/>
    </location>
</feature>
<dbReference type="SUPFAM" id="SSF161098">
    <property type="entry name" value="MetI-like"/>
    <property type="match status" value="1"/>
</dbReference>
<feature type="transmembrane region" description="Helical" evidence="9">
    <location>
        <begin position="219"/>
        <end position="246"/>
    </location>
</feature>
<evidence type="ECO:0000259" key="10">
    <source>
        <dbReference type="PROSITE" id="PS50928"/>
    </source>
</evidence>
<keyword evidence="5" id="KW-0571">Peptide transport</keyword>
<dbReference type="Gene3D" id="1.10.3720.10">
    <property type="entry name" value="MetI-like"/>
    <property type="match status" value="1"/>
</dbReference>
<dbReference type="InterPro" id="IPR035906">
    <property type="entry name" value="MetI-like_sf"/>
</dbReference>
<evidence type="ECO:0000256" key="7">
    <source>
        <dbReference type="ARBA" id="ARBA00022989"/>
    </source>
</evidence>
<dbReference type="EMBL" id="NTHN02000001">
    <property type="protein sequence ID" value="MCT4368900.1"/>
    <property type="molecule type" value="Genomic_DNA"/>
</dbReference>
<dbReference type="RefSeq" id="WP_095880807.1">
    <property type="nucleotide sequence ID" value="NZ_NTHN02000001.1"/>
</dbReference>
<feature type="transmembrane region" description="Helical" evidence="9">
    <location>
        <begin position="150"/>
        <end position="175"/>
    </location>
</feature>
<gene>
    <name evidence="11" type="ORF">CLG85_000485</name>
    <name evidence="12" type="ORF">CLG85_02390</name>
</gene>
<dbReference type="InterPro" id="IPR000515">
    <property type="entry name" value="MetI-like"/>
</dbReference>
<name>A0A2A3JZW3_9RHOB</name>
<reference evidence="11" key="3">
    <citation type="submission" date="2024-05" db="EMBL/GenBank/DDBJ databases">
        <title>Yangia mangrovi SAOS 153D genome.</title>
        <authorList>
            <person name="Verma A."/>
            <person name="Pal Y."/>
            <person name="Sundharam S."/>
            <person name="Bisht B."/>
            <person name="Srinivasan K."/>
        </authorList>
    </citation>
    <scope>NUCLEOTIDE SEQUENCE</scope>
    <source>
        <strain evidence="11">SAOS 153D</strain>
    </source>
</reference>
<dbReference type="PROSITE" id="PS50928">
    <property type="entry name" value="ABC_TM1"/>
    <property type="match status" value="1"/>
</dbReference>
<keyword evidence="7 9" id="KW-1133">Transmembrane helix</keyword>
<dbReference type="Pfam" id="PF00528">
    <property type="entry name" value="BPD_transp_1"/>
    <property type="match status" value="1"/>
</dbReference>
<keyword evidence="6" id="KW-0653">Protein transport</keyword>
<evidence type="ECO:0000256" key="8">
    <source>
        <dbReference type="ARBA" id="ARBA00023136"/>
    </source>
</evidence>
<dbReference type="GO" id="GO:0005886">
    <property type="term" value="C:plasma membrane"/>
    <property type="evidence" value="ECO:0007669"/>
    <property type="project" value="UniProtKB-SubCell"/>
</dbReference>
<comment type="caution">
    <text evidence="12">The sequence shown here is derived from an EMBL/GenBank/DDBJ whole genome shotgun (WGS) entry which is preliminary data.</text>
</comment>
<feature type="transmembrane region" description="Helical" evidence="9">
    <location>
        <begin position="266"/>
        <end position="287"/>
    </location>
</feature>
<evidence type="ECO:0000256" key="1">
    <source>
        <dbReference type="ARBA" id="ARBA00004651"/>
    </source>
</evidence>
<evidence type="ECO:0000313" key="11">
    <source>
        <dbReference type="EMBL" id="MCT4368900.1"/>
    </source>
</evidence>
<proteinExistence type="inferred from homology"/>
<feature type="transmembrane region" description="Helical" evidence="9">
    <location>
        <begin position="41"/>
        <end position="60"/>
    </location>
</feature>
<feature type="domain" description="ABC transmembrane type-1" evidence="10">
    <location>
        <begin position="102"/>
        <end position="295"/>
    </location>
</feature>
<reference evidence="12" key="1">
    <citation type="submission" date="2017-09" db="EMBL/GenBank/DDBJ databases">
        <title>Yangia sp. SAOS 153D whole genome sequencing.</title>
        <authorList>
            <person name="Verma A."/>
            <person name="Krishnamurthi S."/>
        </authorList>
    </citation>
    <scope>NUCLEOTIDE SEQUENCE [LARGE SCALE GENOMIC DNA]</scope>
    <source>
        <strain evidence="12">SAOS 153D</strain>
    </source>
</reference>
<dbReference type="GO" id="GO:0015833">
    <property type="term" value="P:peptide transport"/>
    <property type="evidence" value="ECO:0007669"/>
    <property type="project" value="UniProtKB-KW"/>
</dbReference>
<evidence type="ECO:0000256" key="6">
    <source>
        <dbReference type="ARBA" id="ARBA00022927"/>
    </source>
</evidence>
<dbReference type="PANTHER" id="PTHR43386">
    <property type="entry name" value="OLIGOPEPTIDE TRANSPORT SYSTEM PERMEASE PROTEIN APPC"/>
    <property type="match status" value="1"/>
</dbReference>
<evidence type="ECO:0000256" key="3">
    <source>
        <dbReference type="ARBA" id="ARBA00022475"/>
    </source>
</evidence>
<sequence>MTPGKTHDTTTALPPHRAELARGWRAGIARMRFPQSSPLEAFSILFLIGLVLIAAFADFIPGLVNPNFPYGDFSAPPNWTLNGLFGTDGLGRSILSRVIYGARQTLIIVTAATVISMVCGIFLGMLAGYFRGFAEHGVDLFANTMSSLPPVLIILALVSVTGTSVLTMTLTLGILDIGTYARITKGGVISQNDRDYVLAARALGAGHGRVLLREILPNLVPTLTAVVPPLMAGLIITEGSLSFLGFGIPAPAPSWGGMIAGSTDLISRFPLLIFGPILAIVLTVYALNTVGDFLARRVDIRERQL</sequence>
<evidence type="ECO:0000256" key="2">
    <source>
        <dbReference type="ARBA" id="ARBA00022448"/>
    </source>
</evidence>